<dbReference type="EMBL" id="CM046131">
    <property type="protein sequence ID" value="KAI8430611.1"/>
    <property type="molecule type" value="Genomic_DNA"/>
</dbReference>
<name>A0ACC0K2J8_CHOFU</name>
<sequence length="2216" mass="243558">MATRIQVPELTCMIPENYKKYFRTLCWSGTRKSEKKGQKKFGKKEKLRRLKAANALAVCFAPALLGNPSQFAVFATVRRSVLTRWKNLHGLVSEFSDDSDNDDLSSQAPMAKLPKITGIGLRTVFSLISQARLTNAHFCEHALKALLDVLQGHAPEELAQEPTEIISNLHAMLVEVASGTGPLGLADTPTALTALSSSCLIALSVARGESELILNAVASLIMSAPVLSEQYLQVPANLTTLQRSVQSIILGPPSRNQWLNSGVPHQSLVTSFPVDLPPQLMTGAGELVVRALVSDGCFLYVFTSKGLLKIGSGYGSSIRQHVYLYKPDFFASDRHGWLGYCKNKLYVRIGRKKTEVYEIDKETFEVKNVIRLEPGQPAPVEPKSAVFTDGNQLGLILLTNFDSLTIRMYDVNSPSEHPEGTTPTILTSRKELNVHLLRRRTLALGRAPFEDGLSRRTFELDAPVAMQLNDDDEDPLSGICTGQDFGLLTTNSGKVYYTGKSTSLGYKAASPHVGRWTLMKETLFSRNDAPNVKKCKVVQVAVGHEGVHAILVLDNGTALFTGVARRGEDGDAGKHRRTPKPTRPKKIFKAEGHFIVYAACNYGSTALVTRQGLLLMFGKDTQQCDSTGLVTGLRHERVLQVALGKAHAVVLTNFGQVYTFGINNKGQCGREFGYTKEKSFSTRHQVSKEPPLCLTHTWTTDYCRVCPLCRECTGFSSACHCARLPNRVPGEKCGCGEGDSGCSSCGVCRRCADAFKGVCADRDRPAADCDDDGDTSTRSDTKSDKDNGRYGNYEGHTTAPEGDRDASLKVSCLPPARVTVPGGHRVVAVACGLHHSVLLTEHGEVLTFGSNQYGQLGAGDVSAHQRVVRVRVPRAAAVAAGSNHTAVLTRDGELYTFGSFQKGSLGRPRLDEPARPERCPVWYATPGRVPRLGPRHACRAVWVCASGDQTFVQVSQALIKTDTLFSSTITANNNTIIILPNRPEHTFKCITINKNDGSCNAWTGPEQVDFVNSLACLDPLYDVLWCYQPQMRVMKCYNILAFDSHKLQRCCNNDSDLYSNDVDIEYPNHGSMKRLEDFKNLENFEVISNIDDKPVDNVALTNMSVLNQELAIPSALACSVTRIHAALHLLGCLDSLTYAHDTKPCVVECKRDSESSPIAPVKDDFQTVNRFESHGGGWGYSGHSVEAIRFMCDTDILLGGFGLFGGRGDYTAKIKLFELGAEGGDQEGDGELLAESDEVVFECAPRDRFPVLFDAPVPLVANRWYVAWACINGPSSDCGSSGQAMVINDEIGFHFKTSKKSNNGTDVNAGQIPCLLYNVVSLDHTMPIRNVDSGDPVIVLTKNISRKVTVSCFRSLITLLQWSWNTFKEIVLETNGQIPINYQKLTVMKHQKRLVYVIRACLRLVKSYINEIYPQNNRKRNSHEYMSYFDAIADVRNLIQAIMADPTPTCAMLPRKPGKNKAHRVCFVQFALEMTNSILQEAHDTITACFHAFFPTPSLKWNHLCSLLFHVKDGMVPPVQIRELTSTCAALCASRSLRDVLQYIVPVTQSCISIAETRRPESKVVKEVPSKSATVPRSSHTQKPPPVPPRANNSSAQKQADDTHVKTNHTEWHLLDVVPRLLDIVTIPIKQQMMTRQCGQPHDHGEIKQHERLSDFCCKLAARIIAELSHSATNIREDLDTNTVKNLSTPSRFMRVNQSRAWNTGNGSPDAICFTVDRPGVVLVGVGVFGGVGNYEYSIELLHDVRQLRATGEDSNPAHCWVSVEVAHGAFSASDCQHDMVQLKFDRPVPLKEDLRYAVRLCNHGGRTANGDCGLPSVKGPDGTTFRFASCSLSFNGTTLARGQIPCLIYYSTSKSITNTSESADTLISALRAITLRVAAVVMDRGADLFSTLRNELTAEDLRRNASVLQHSPAINTLIPYTLANLEGLDDSKSVIQLLEMIHKLLPHVAAMNLLVPTSEEGPSTTTTHYYTWLESDHPYKQATVTNMRVLFPPNVSWVVLEMDSRSVTAQPEDTLTIYAVAGAPKNRCHCSHDARVSDPPFRKKLVQLTSEVGEAEELGDDADADTPCMHYNCTYVSVTPKLANVASEWPQKGLLVPGNELIFSLETASDYLTEYNKTNNEDSRFGFRCLCVGYEDSPFTSQRQGLVALEMELIYAATIVEVQVLAMMGASPTGVEAESSQDGSEALLLSRGLELSSPPTIHHILDGQPLLRATN</sequence>
<organism evidence="1 2">
    <name type="scientific">Choristoneura fumiferana</name>
    <name type="common">Spruce budworm moth</name>
    <name type="synonym">Archips fumiferana</name>
    <dbReference type="NCBI Taxonomy" id="7141"/>
    <lineage>
        <taxon>Eukaryota</taxon>
        <taxon>Metazoa</taxon>
        <taxon>Ecdysozoa</taxon>
        <taxon>Arthropoda</taxon>
        <taxon>Hexapoda</taxon>
        <taxon>Insecta</taxon>
        <taxon>Pterygota</taxon>
        <taxon>Neoptera</taxon>
        <taxon>Endopterygota</taxon>
        <taxon>Lepidoptera</taxon>
        <taxon>Glossata</taxon>
        <taxon>Ditrysia</taxon>
        <taxon>Tortricoidea</taxon>
        <taxon>Tortricidae</taxon>
        <taxon>Tortricinae</taxon>
        <taxon>Choristoneura</taxon>
    </lineage>
</organism>
<gene>
    <name evidence="1" type="ORF">MSG28_000822</name>
</gene>
<evidence type="ECO:0000313" key="1">
    <source>
        <dbReference type="EMBL" id="KAI8430611.1"/>
    </source>
</evidence>
<reference evidence="1 2" key="1">
    <citation type="journal article" date="2022" name="Genome Biol. Evol.">
        <title>The Spruce Budworm Genome: Reconstructing the Evolutionary History of Antifreeze Proteins.</title>
        <authorList>
            <person name="Beliveau C."/>
            <person name="Gagne P."/>
            <person name="Picq S."/>
            <person name="Vernygora O."/>
            <person name="Keeling C.I."/>
            <person name="Pinkney K."/>
            <person name="Doucet D."/>
            <person name="Wen F."/>
            <person name="Johnston J.S."/>
            <person name="Maaroufi H."/>
            <person name="Boyle B."/>
            <person name="Laroche J."/>
            <person name="Dewar K."/>
            <person name="Juretic N."/>
            <person name="Blackburn G."/>
            <person name="Nisole A."/>
            <person name="Brunet B."/>
            <person name="Brandao M."/>
            <person name="Lumley L."/>
            <person name="Duan J."/>
            <person name="Quan G."/>
            <person name="Lucarotti C.J."/>
            <person name="Roe A.D."/>
            <person name="Sperling F.A.H."/>
            <person name="Levesque R.C."/>
            <person name="Cusson M."/>
        </authorList>
    </citation>
    <scope>NUCLEOTIDE SEQUENCE [LARGE SCALE GENOMIC DNA]</scope>
    <source>
        <strain evidence="1">Glfc:IPQL:Cfum</strain>
    </source>
</reference>
<evidence type="ECO:0000313" key="2">
    <source>
        <dbReference type="Proteomes" id="UP001064048"/>
    </source>
</evidence>
<protein>
    <submittedName>
        <fullName evidence="1">Uncharacterized protein</fullName>
    </submittedName>
</protein>
<dbReference type="Proteomes" id="UP001064048">
    <property type="component" value="Chromosome Z"/>
</dbReference>
<keyword evidence="2" id="KW-1185">Reference proteome</keyword>
<comment type="caution">
    <text evidence="1">The sequence shown here is derived from an EMBL/GenBank/DDBJ whole genome shotgun (WGS) entry which is preliminary data.</text>
</comment>
<proteinExistence type="predicted"/>
<accession>A0ACC0K2J8</accession>